<proteinExistence type="predicted"/>
<comment type="caution">
    <text evidence="1">The sequence shown here is derived from an EMBL/GenBank/DDBJ whole genome shotgun (WGS) entry which is preliminary data.</text>
</comment>
<organism evidence="1 2">
    <name type="scientific">Sunxiuqinia dokdonensis</name>
    <dbReference type="NCBI Taxonomy" id="1409788"/>
    <lineage>
        <taxon>Bacteria</taxon>
        <taxon>Pseudomonadati</taxon>
        <taxon>Bacteroidota</taxon>
        <taxon>Bacteroidia</taxon>
        <taxon>Marinilabiliales</taxon>
        <taxon>Prolixibacteraceae</taxon>
        <taxon>Sunxiuqinia</taxon>
    </lineage>
</organism>
<dbReference type="EMBL" id="LGIA01000022">
    <property type="protein sequence ID" value="KOH46716.1"/>
    <property type="molecule type" value="Genomic_DNA"/>
</dbReference>
<sequence length="47" mass="5219">MVLTPSATLISKKGNSFQSDTTRILEPSDLKIKKGCRQLTVTTSLFY</sequence>
<name>A0A0L8VE43_9BACT</name>
<evidence type="ECO:0000313" key="1">
    <source>
        <dbReference type="EMBL" id="KOH46716.1"/>
    </source>
</evidence>
<dbReference type="Proteomes" id="UP000036958">
    <property type="component" value="Unassembled WGS sequence"/>
</dbReference>
<dbReference type="AlphaFoldDB" id="A0A0L8VE43"/>
<evidence type="ECO:0000313" key="2">
    <source>
        <dbReference type="Proteomes" id="UP000036958"/>
    </source>
</evidence>
<reference evidence="2" key="1">
    <citation type="submission" date="2015-07" db="EMBL/GenBank/DDBJ databases">
        <title>Genome sequencing of Sunxiuqinia dokdonensis strain SK.</title>
        <authorList>
            <person name="Ahn S."/>
            <person name="Kim B.-C."/>
        </authorList>
    </citation>
    <scope>NUCLEOTIDE SEQUENCE [LARGE SCALE GENOMIC DNA]</scope>
    <source>
        <strain evidence="2">SK</strain>
    </source>
</reference>
<gene>
    <name evidence="1" type="ORF">NC99_04320</name>
</gene>
<accession>A0A0L8VE43</accession>
<keyword evidence="2" id="KW-1185">Reference proteome</keyword>
<protein>
    <submittedName>
        <fullName evidence="1">Uncharacterized protein</fullName>
    </submittedName>
</protein>